<dbReference type="EMBL" id="KZ503267">
    <property type="protein sequence ID" value="PKU66556.1"/>
    <property type="molecule type" value="Genomic_DNA"/>
</dbReference>
<evidence type="ECO:0000313" key="1">
    <source>
        <dbReference type="EMBL" id="PKU66556.1"/>
    </source>
</evidence>
<sequence>MTLEVYTDADYTGSPVDRRSTSGYCTFLGGNLVTWRSKKQNAVARSSAEAEY</sequence>
<dbReference type="CDD" id="cd09272">
    <property type="entry name" value="RNase_HI_RT_Ty1"/>
    <property type="match status" value="1"/>
</dbReference>
<proteinExistence type="predicted"/>
<dbReference type="Proteomes" id="UP000233837">
    <property type="component" value="Unassembled WGS sequence"/>
</dbReference>
<name>A0A2I0VT16_9ASPA</name>
<gene>
    <name evidence="1" type="ORF">MA16_Dca006884</name>
</gene>
<dbReference type="PANTHER" id="PTHR11439:SF470">
    <property type="entry name" value="CYSTEINE-RICH RLK (RECEPTOR-LIKE PROTEIN KINASE) 8"/>
    <property type="match status" value="1"/>
</dbReference>
<accession>A0A2I0VT16</accession>
<organism evidence="1 2">
    <name type="scientific">Dendrobium catenatum</name>
    <dbReference type="NCBI Taxonomy" id="906689"/>
    <lineage>
        <taxon>Eukaryota</taxon>
        <taxon>Viridiplantae</taxon>
        <taxon>Streptophyta</taxon>
        <taxon>Embryophyta</taxon>
        <taxon>Tracheophyta</taxon>
        <taxon>Spermatophyta</taxon>
        <taxon>Magnoliopsida</taxon>
        <taxon>Liliopsida</taxon>
        <taxon>Asparagales</taxon>
        <taxon>Orchidaceae</taxon>
        <taxon>Epidendroideae</taxon>
        <taxon>Malaxideae</taxon>
        <taxon>Dendrobiinae</taxon>
        <taxon>Dendrobium</taxon>
    </lineage>
</organism>
<dbReference type="AlphaFoldDB" id="A0A2I0VT16"/>
<dbReference type="PANTHER" id="PTHR11439">
    <property type="entry name" value="GAG-POL-RELATED RETROTRANSPOSON"/>
    <property type="match status" value="1"/>
</dbReference>
<evidence type="ECO:0000313" key="2">
    <source>
        <dbReference type="Proteomes" id="UP000233837"/>
    </source>
</evidence>
<reference evidence="1 2" key="1">
    <citation type="journal article" date="2016" name="Sci. Rep.">
        <title>The Dendrobium catenatum Lindl. genome sequence provides insights into polysaccharide synthase, floral development and adaptive evolution.</title>
        <authorList>
            <person name="Zhang G.Q."/>
            <person name="Xu Q."/>
            <person name="Bian C."/>
            <person name="Tsai W.C."/>
            <person name="Yeh C.M."/>
            <person name="Liu K.W."/>
            <person name="Yoshida K."/>
            <person name="Zhang L.S."/>
            <person name="Chang S.B."/>
            <person name="Chen F."/>
            <person name="Shi Y."/>
            <person name="Su Y.Y."/>
            <person name="Zhang Y.Q."/>
            <person name="Chen L.J."/>
            <person name="Yin Y."/>
            <person name="Lin M."/>
            <person name="Huang H."/>
            <person name="Deng H."/>
            <person name="Wang Z.W."/>
            <person name="Zhu S.L."/>
            <person name="Zhao X."/>
            <person name="Deng C."/>
            <person name="Niu S.C."/>
            <person name="Huang J."/>
            <person name="Wang M."/>
            <person name="Liu G.H."/>
            <person name="Yang H.J."/>
            <person name="Xiao X.J."/>
            <person name="Hsiao Y.Y."/>
            <person name="Wu W.L."/>
            <person name="Chen Y.Y."/>
            <person name="Mitsuda N."/>
            <person name="Ohme-Takagi M."/>
            <person name="Luo Y.B."/>
            <person name="Van de Peer Y."/>
            <person name="Liu Z.J."/>
        </authorList>
    </citation>
    <scope>NUCLEOTIDE SEQUENCE [LARGE SCALE GENOMIC DNA]</scope>
    <source>
        <tissue evidence="1">The whole plant</tissue>
    </source>
</reference>
<protein>
    <submittedName>
        <fullName evidence="1">Putative mitochondrial protein</fullName>
    </submittedName>
</protein>
<reference evidence="1 2" key="2">
    <citation type="journal article" date="2017" name="Nature">
        <title>The Apostasia genome and the evolution of orchids.</title>
        <authorList>
            <person name="Zhang G.Q."/>
            <person name="Liu K.W."/>
            <person name="Li Z."/>
            <person name="Lohaus R."/>
            <person name="Hsiao Y.Y."/>
            <person name="Niu S.C."/>
            <person name="Wang J.Y."/>
            <person name="Lin Y.C."/>
            <person name="Xu Q."/>
            <person name="Chen L.J."/>
            <person name="Yoshida K."/>
            <person name="Fujiwara S."/>
            <person name="Wang Z.W."/>
            <person name="Zhang Y.Q."/>
            <person name="Mitsuda N."/>
            <person name="Wang M."/>
            <person name="Liu G.H."/>
            <person name="Pecoraro L."/>
            <person name="Huang H.X."/>
            <person name="Xiao X.J."/>
            <person name="Lin M."/>
            <person name="Wu X.Y."/>
            <person name="Wu W.L."/>
            <person name="Chen Y.Y."/>
            <person name="Chang S.B."/>
            <person name="Sakamoto S."/>
            <person name="Ohme-Takagi M."/>
            <person name="Yagi M."/>
            <person name="Zeng S.J."/>
            <person name="Shen C.Y."/>
            <person name="Yeh C.M."/>
            <person name="Luo Y.B."/>
            <person name="Tsai W.C."/>
            <person name="Van de Peer Y."/>
            <person name="Liu Z.J."/>
        </authorList>
    </citation>
    <scope>NUCLEOTIDE SEQUENCE [LARGE SCALE GENOMIC DNA]</scope>
    <source>
        <tissue evidence="1">The whole plant</tissue>
    </source>
</reference>
<keyword evidence="2" id="KW-1185">Reference proteome</keyword>